<protein>
    <submittedName>
        <fullName evidence="2">Glycoside hydrolase: Uncharacterized protein</fullName>
    </submittedName>
</protein>
<sequence length="1006" mass="110997">MRHPACDSIANTQAIPDTGGGICYTAREFLGSQTRARVGWSARIVSPACGAAMSERSAFLLSPYRLPTHHPIILNDDEMRAWLHGALVLWHPAVLRGGIQPPQVNSPYDHESPQEGQIFALPDAPTLFQPDDWPQRVKIAGALAFTATADRAQTLENLVAGLRSMPNVDEATLKLLDLPMEQLRPFFGLGYGYMVIESLFDAMSHDHLLAVDDFWNDLTQAVEALLQPDSAEQVQMHLRSAAERLQSAREILYPITMHLLDVVRLPEATSDWAWPASLQQGVPLNLLANGQQLQRLEQDHPERLAELKEKLLADVEQPLVDVVGGILCDRPDSLLPLESQLWNLREGKALSESILGRPISIFARQSSAYHPQLPQFLQAEGIRHGLMLTFDNAVMPNYRATVVNWSAPDGRTIDAFTRMPLPAHDAQTFFNLVYTLQQSISQDTAPTVALMHEGKPAVECYEDWLALSQLAPALGTWTTFGRYFNEALAGEYVGAATADEFFADDLDTRSSNNQPDCVSGFVQHAQLRRKLDSAFTLATIYRTLQGGPPSAAEQAILDELATLEASLERRGPQLPPPNVDGSRGDDPLAESLATVLQQSAEQVAARLQVRATDQRPGLMLLNPCSFTRRIVLERDDIRGPIPVDGPIKAAQFDAGIARLVVEIPPLGFAWIPREAPGTAAPKPRLKMADGTTVRNEFFEAELDPQTGALRAFRDSRTRTNRLGQQLLYQPGSKMVASRVEATISGAALGEVISEGELQTEHGETLAKFRQRIRAWLGRPVLELKIDLEPVNPPEGYPWHAYFGARFAWRDERSGLFRGHNGYSTMTQTMRPVTPDFLDVRLGRSSSAILTGGLPFHQKHGTRMLDSILIPQGEIERSFEFGLVLDREQLAPAAQGWITPVIAVPTEKGPPHIGPTGWLFHLDAPNLLLTSMRPNLSVGGSPRSMIARFIETSGFSGLAEWTCFRNPARVQRIDPLNGGVLDLSLTDDRVPLEFAASEMLTVQIDLE</sequence>
<reference evidence="2" key="1">
    <citation type="submission" date="2019-04" db="EMBL/GenBank/DDBJ databases">
        <authorList>
            <consortium name="Science for Life Laboratories"/>
        </authorList>
    </citation>
    <scope>NUCLEOTIDE SEQUENCE</scope>
    <source>
        <strain evidence="2">MBLW1</strain>
    </source>
</reference>
<keyword evidence="2" id="KW-0378">Hydrolase</keyword>
<dbReference type="KEGG" id="tim:GMBLW1_30460"/>
<dbReference type="SUPFAM" id="SSF88713">
    <property type="entry name" value="Glycoside hydrolase/deacetylase"/>
    <property type="match status" value="1"/>
</dbReference>
<dbReference type="GO" id="GO:0016787">
    <property type="term" value="F:hydrolase activity"/>
    <property type="evidence" value="ECO:0007669"/>
    <property type="project" value="UniProtKB-KW"/>
</dbReference>
<evidence type="ECO:0000256" key="1">
    <source>
        <dbReference type="SAM" id="MobiDB-lite"/>
    </source>
</evidence>
<organism evidence="2">
    <name type="scientific">Tuwongella immobilis</name>
    <dbReference type="NCBI Taxonomy" id="692036"/>
    <lineage>
        <taxon>Bacteria</taxon>
        <taxon>Pseudomonadati</taxon>
        <taxon>Planctomycetota</taxon>
        <taxon>Planctomycetia</taxon>
        <taxon>Gemmatales</taxon>
        <taxon>Gemmataceae</taxon>
        <taxon>Tuwongella</taxon>
    </lineage>
</organism>
<name>A0A6C2YHS4_9BACT</name>
<evidence type="ECO:0000313" key="2">
    <source>
        <dbReference type="EMBL" id="VIP00914.1"/>
    </source>
</evidence>
<dbReference type="GO" id="GO:0005975">
    <property type="term" value="P:carbohydrate metabolic process"/>
    <property type="evidence" value="ECO:0007669"/>
    <property type="project" value="InterPro"/>
</dbReference>
<keyword evidence="3" id="KW-1185">Reference proteome</keyword>
<dbReference type="Proteomes" id="UP000464378">
    <property type="component" value="Chromosome"/>
</dbReference>
<dbReference type="EMBL" id="LR586016">
    <property type="protein sequence ID" value="VIP00914.1"/>
    <property type="molecule type" value="Genomic_DNA"/>
</dbReference>
<feature type="region of interest" description="Disordered" evidence="1">
    <location>
        <begin position="568"/>
        <end position="587"/>
    </location>
</feature>
<evidence type="ECO:0000313" key="3">
    <source>
        <dbReference type="Proteomes" id="UP000464378"/>
    </source>
</evidence>
<proteinExistence type="predicted"/>
<dbReference type="EMBL" id="LR593887">
    <property type="protein sequence ID" value="VTR97246.1"/>
    <property type="molecule type" value="Genomic_DNA"/>
</dbReference>
<dbReference type="InParanoid" id="A0A6C2YHS4"/>
<gene>
    <name evidence="2" type="ORF">GMBLW1_30460</name>
</gene>
<dbReference type="InterPro" id="IPR011330">
    <property type="entry name" value="Glyco_hydro/deAcase_b/a-brl"/>
</dbReference>
<dbReference type="AlphaFoldDB" id="A0A6C2YHS4"/>
<accession>A0A6C2YHS4</accession>